<evidence type="ECO:0000313" key="3">
    <source>
        <dbReference type="Proteomes" id="UP001454036"/>
    </source>
</evidence>
<evidence type="ECO:0000259" key="1">
    <source>
        <dbReference type="Pfam" id="PF14244"/>
    </source>
</evidence>
<dbReference type="PANTHER" id="PTHR37610">
    <property type="entry name" value="CCHC-TYPE DOMAIN-CONTAINING PROTEIN"/>
    <property type="match status" value="1"/>
</dbReference>
<dbReference type="Pfam" id="PF14244">
    <property type="entry name" value="Retrotran_gag_3"/>
    <property type="match status" value="1"/>
</dbReference>
<organism evidence="2 3">
    <name type="scientific">Lithospermum erythrorhizon</name>
    <name type="common">Purple gromwell</name>
    <name type="synonym">Lithospermum officinale var. erythrorhizon</name>
    <dbReference type="NCBI Taxonomy" id="34254"/>
    <lineage>
        <taxon>Eukaryota</taxon>
        <taxon>Viridiplantae</taxon>
        <taxon>Streptophyta</taxon>
        <taxon>Embryophyta</taxon>
        <taxon>Tracheophyta</taxon>
        <taxon>Spermatophyta</taxon>
        <taxon>Magnoliopsida</taxon>
        <taxon>eudicotyledons</taxon>
        <taxon>Gunneridae</taxon>
        <taxon>Pentapetalae</taxon>
        <taxon>asterids</taxon>
        <taxon>lamiids</taxon>
        <taxon>Boraginales</taxon>
        <taxon>Boraginaceae</taxon>
        <taxon>Boraginoideae</taxon>
        <taxon>Lithospermeae</taxon>
        <taxon>Lithospermum</taxon>
    </lineage>
</organism>
<protein>
    <recommendedName>
        <fullName evidence="1">Retrotransposon Copia-like N-terminal domain-containing protein</fullName>
    </recommendedName>
</protein>
<name>A0AAV3R6K1_LITER</name>
<dbReference type="AlphaFoldDB" id="A0AAV3R6K1"/>
<reference evidence="2 3" key="1">
    <citation type="submission" date="2024-01" db="EMBL/GenBank/DDBJ databases">
        <title>The complete chloroplast genome sequence of Lithospermum erythrorhizon: insights into the phylogenetic relationship among Boraginaceae species and the maternal lineages of purple gromwells.</title>
        <authorList>
            <person name="Okada T."/>
            <person name="Watanabe K."/>
        </authorList>
    </citation>
    <scope>NUCLEOTIDE SEQUENCE [LARGE SCALE GENOMIC DNA]</scope>
</reference>
<dbReference type="EMBL" id="BAABME010007367">
    <property type="protein sequence ID" value="GAA0170720.1"/>
    <property type="molecule type" value="Genomic_DNA"/>
</dbReference>
<proteinExistence type="predicted"/>
<comment type="caution">
    <text evidence="2">The sequence shown here is derived from an EMBL/GenBank/DDBJ whole genome shotgun (WGS) entry which is preliminary data.</text>
</comment>
<dbReference type="InterPro" id="IPR029472">
    <property type="entry name" value="Copia-like_N"/>
</dbReference>
<dbReference type="PANTHER" id="PTHR37610:SF40">
    <property type="entry name" value="OS01G0909600 PROTEIN"/>
    <property type="match status" value="1"/>
</dbReference>
<feature type="domain" description="Retrotransposon Copia-like N-terminal" evidence="1">
    <location>
        <begin position="18"/>
        <end position="64"/>
    </location>
</feature>
<dbReference type="Proteomes" id="UP001454036">
    <property type="component" value="Unassembled WGS sequence"/>
</dbReference>
<keyword evidence="3" id="KW-1185">Reference proteome</keyword>
<sequence>MTNTVRNQNDNIDSIVTHHFDNPGIAIVTVLLHENNYAISSRAVKIALGAKEKLGIIDGRMISPGINSNNYDKWKKSDYMVCSWILNFISSHLREQFMFVENAKVLWDKLYQRYAMCNGLMIYQLEREISSLSQGSLSVVAYFSKLKRLWDELNVVEPLPSCNCTEGCGCTSAVEAANRKERHKLM</sequence>
<evidence type="ECO:0000313" key="2">
    <source>
        <dbReference type="EMBL" id="GAA0170720.1"/>
    </source>
</evidence>
<accession>A0AAV3R6K1</accession>
<gene>
    <name evidence="2" type="ORF">LIER_24919</name>
</gene>